<dbReference type="CDD" id="cd00084">
    <property type="entry name" value="HMG-box_SF"/>
    <property type="match status" value="1"/>
</dbReference>
<dbReference type="GO" id="GO:0010154">
    <property type="term" value="P:fruit development"/>
    <property type="evidence" value="ECO:0007669"/>
    <property type="project" value="TreeGrafter"/>
</dbReference>
<feature type="domain" description="YABBY N-terminal" evidence="8">
    <location>
        <begin position="15"/>
        <end position="65"/>
    </location>
</feature>
<evidence type="ECO:0000313" key="9">
    <source>
        <dbReference type="EMBL" id="KAG6784655.1"/>
    </source>
</evidence>
<evidence type="ECO:0000256" key="4">
    <source>
        <dbReference type="ARBA" id="ARBA00022771"/>
    </source>
</evidence>
<keyword evidence="4" id="KW-0863">Zinc-finger</keyword>
<dbReference type="InterPro" id="IPR056775">
    <property type="entry name" value="YABBY_C"/>
</dbReference>
<dbReference type="GO" id="GO:0008270">
    <property type="term" value="F:zinc ion binding"/>
    <property type="evidence" value="ECO:0007669"/>
    <property type="project" value="UniProtKB-KW"/>
</dbReference>
<reference evidence="9" key="1">
    <citation type="journal article" date="2020" name="bioRxiv">
        <title>Hybrid origin of Populus tomentosa Carr. identified through genome sequencing and phylogenomic analysis.</title>
        <authorList>
            <person name="An X."/>
            <person name="Gao K."/>
            <person name="Chen Z."/>
            <person name="Li J."/>
            <person name="Yang X."/>
            <person name="Yang X."/>
            <person name="Zhou J."/>
            <person name="Guo T."/>
            <person name="Zhao T."/>
            <person name="Huang S."/>
            <person name="Miao D."/>
            <person name="Khan W.U."/>
            <person name="Rao P."/>
            <person name="Ye M."/>
            <person name="Lei B."/>
            <person name="Liao W."/>
            <person name="Wang J."/>
            <person name="Ji L."/>
            <person name="Li Y."/>
            <person name="Guo B."/>
            <person name="Mustafa N.S."/>
            <person name="Li S."/>
            <person name="Yun Q."/>
            <person name="Keller S.R."/>
            <person name="Mao J."/>
            <person name="Zhang R."/>
            <person name="Strauss S.H."/>
        </authorList>
    </citation>
    <scope>NUCLEOTIDE SEQUENCE</scope>
    <source>
        <strain evidence="9">GM15</strain>
        <tissue evidence="9">Leaf</tissue>
    </source>
</reference>
<sequence>MSSSSAAFGPDHLSSSEQLCYVHCNFCDTVLAVSVPCTSLYKTVTVRCGHCTNLLSVSMHGLLPAANPFYLGHGFFNPQNILEEIRNGAPPNLLINQPNPNELVIPIRGVEEIPKPPMVNRREKQQCPRYLGFAFFISGLLHAIQHLFCTTTKATVDLQLIAPEKRHRVPSAYNRFIKDEIQRIKAGNPDISHREAFSAAAKNWAHFPHIHFGLMPDQPVKKANVRQQEGEDVLMKDEFFAAANVGVTPY</sequence>
<protein>
    <submittedName>
        <fullName evidence="9">Uncharacterized protein</fullName>
    </submittedName>
</protein>
<dbReference type="GO" id="GO:2000024">
    <property type="term" value="P:regulation of leaf development"/>
    <property type="evidence" value="ECO:0007669"/>
    <property type="project" value="TreeGrafter"/>
</dbReference>
<dbReference type="AlphaFoldDB" id="A0A8X8DAP7"/>
<dbReference type="GO" id="GO:0005634">
    <property type="term" value="C:nucleus"/>
    <property type="evidence" value="ECO:0007669"/>
    <property type="project" value="UniProtKB-SubCell"/>
</dbReference>
<dbReference type="GO" id="GO:0000976">
    <property type="term" value="F:transcription cis-regulatory region binding"/>
    <property type="evidence" value="ECO:0007669"/>
    <property type="project" value="UniProtKB-ARBA"/>
</dbReference>
<evidence type="ECO:0000256" key="3">
    <source>
        <dbReference type="ARBA" id="ARBA00022723"/>
    </source>
</evidence>
<dbReference type="InterPro" id="IPR006780">
    <property type="entry name" value="YABBY"/>
</dbReference>
<evidence type="ECO:0000259" key="7">
    <source>
        <dbReference type="Pfam" id="PF04690"/>
    </source>
</evidence>
<dbReference type="PANTHER" id="PTHR31675:SF0">
    <property type="entry name" value="AXIAL REGULATOR YABBY 1"/>
    <property type="match status" value="1"/>
</dbReference>
<dbReference type="InterPro" id="IPR056776">
    <property type="entry name" value="YABBY_N"/>
</dbReference>
<organism evidence="9 10">
    <name type="scientific">Populus tomentosa</name>
    <name type="common">Chinese white poplar</name>
    <dbReference type="NCBI Taxonomy" id="118781"/>
    <lineage>
        <taxon>Eukaryota</taxon>
        <taxon>Viridiplantae</taxon>
        <taxon>Streptophyta</taxon>
        <taxon>Embryophyta</taxon>
        <taxon>Tracheophyta</taxon>
        <taxon>Spermatophyta</taxon>
        <taxon>Magnoliopsida</taxon>
        <taxon>eudicotyledons</taxon>
        <taxon>Gunneridae</taxon>
        <taxon>Pentapetalae</taxon>
        <taxon>rosids</taxon>
        <taxon>fabids</taxon>
        <taxon>Malpighiales</taxon>
        <taxon>Salicaceae</taxon>
        <taxon>Saliceae</taxon>
        <taxon>Populus</taxon>
    </lineage>
</organism>
<keyword evidence="3" id="KW-0479">Metal-binding</keyword>
<keyword evidence="5" id="KW-0862">Zinc</keyword>
<gene>
    <name evidence="9" type="ORF">POTOM_010353</name>
</gene>
<comment type="similarity">
    <text evidence="2">Belongs to the YABBY family.</text>
</comment>
<evidence type="ECO:0000256" key="5">
    <source>
        <dbReference type="ARBA" id="ARBA00022833"/>
    </source>
</evidence>
<proteinExistence type="inferred from homology"/>
<dbReference type="FunFam" id="1.10.30.10:FF:000047">
    <property type="entry name" value="Axial regulator YABBY"/>
    <property type="match status" value="1"/>
</dbReference>
<evidence type="ECO:0000256" key="2">
    <source>
        <dbReference type="ARBA" id="ARBA00010325"/>
    </source>
</evidence>
<evidence type="ECO:0000256" key="1">
    <source>
        <dbReference type="ARBA" id="ARBA00004123"/>
    </source>
</evidence>
<dbReference type="GO" id="GO:0010158">
    <property type="term" value="P:abaxial cell fate specification"/>
    <property type="evidence" value="ECO:0007669"/>
    <property type="project" value="TreeGrafter"/>
</dbReference>
<dbReference type="Proteomes" id="UP000886885">
    <property type="component" value="Chromosome 2D"/>
</dbReference>
<evidence type="ECO:0000259" key="8">
    <source>
        <dbReference type="Pfam" id="PF24868"/>
    </source>
</evidence>
<evidence type="ECO:0000256" key="6">
    <source>
        <dbReference type="ARBA" id="ARBA00023242"/>
    </source>
</evidence>
<dbReference type="OrthoDB" id="667577at2759"/>
<dbReference type="GO" id="GO:1902183">
    <property type="term" value="P:regulation of shoot apical meristem development"/>
    <property type="evidence" value="ECO:0007669"/>
    <property type="project" value="TreeGrafter"/>
</dbReference>
<keyword evidence="10" id="KW-1185">Reference proteome</keyword>
<comment type="subcellular location">
    <subcellularLocation>
        <location evidence="1">Nucleus</location>
    </subcellularLocation>
</comment>
<dbReference type="Pfam" id="PF04690">
    <property type="entry name" value="YABBY"/>
    <property type="match status" value="1"/>
</dbReference>
<comment type="caution">
    <text evidence="9">The sequence shown here is derived from an EMBL/GenBank/DDBJ whole genome shotgun (WGS) entry which is preliminary data.</text>
</comment>
<name>A0A8X8DAP7_POPTO</name>
<dbReference type="EMBL" id="JAAWWB010000004">
    <property type="protein sequence ID" value="KAG6784655.1"/>
    <property type="molecule type" value="Genomic_DNA"/>
</dbReference>
<evidence type="ECO:0000313" key="10">
    <source>
        <dbReference type="Proteomes" id="UP000886885"/>
    </source>
</evidence>
<dbReference type="GO" id="GO:0009944">
    <property type="term" value="P:polarity specification of adaxial/abaxial axis"/>
    <property type="evidence" value="ECO:0007669"/>
    <property type="project" value="TreeGrafter"/>
</dbReference>
<dbReference type="Pfam" id="PF24868">
    <property type="entry name" value="YABBY_N"/>
    <property type="match status" value="1"/>
</dbReference>
<accession>A0A8X8DAP7</accession>
<dbReference type="PANTHER" id="PTHR31675">
    <property type="entry name" value="PROTEIN YABBY 6-RELATED"/>
    <property type="match status" value="1"/>
</dbReference>
<keyword evidence="6" id="KW-0539">Nucleus</keyword>
<feature type="domain" description="YABBY protein C-terminal" evidence="7">
    <location>
        <begin position="161"/>
        <end position="213"/>
    </location>
</feature>